<gene>
    <name evidence="15" type="ORF">QR98_0060070</name>
</gene>
<dbReference type="InterPro" id="IPR035825">
    <property type="entry name" value="Alpha_Spectrin_SH3"/>
</dbReference>
<dbReference type="SUPFAM" id="SSF47473">
    <property type="entry name" value="EF-hand"/>
    <property type="match status" value="1"/>
</dbReference>
<accession>A0A132A935</accession>
<evidence type="ECO:0000256" key="11">
    <source>
        <dbReference type="ARBA" id="ARBA00023203"/>
    </source>
</evidence>
<dbReference type="GO" id="GO:0031594">
    <property type="term" value="C:neuromuscular junction"/>
    <property type="evidence" value="ECO:0007669"/>
    <property type="project" value="UniProtKB-ARBA"/>
</dbReference>
<dbReference type="OrthoDB" id="6018565at2759"/>
<dbReference type="CDD" id="cd11808">
    <property type="entry name" value="SH3_Alpha_Spectrin"/>
    <property type="match status" value="1"/>
</dbReference>
<dbReference type="InterPro" id="IPR018159">
    <property type="entry name" value="Spectrin/alpha-actinin"/>
</dbReference>
<evidence type="ECO:0000256" key="13">
    <source>
        <dbReference type="SAM" id="Coils"/>
    </source>
</evidence>
<evidence type="ECO:0000256" key="3">
    <source>
        <dbReference type="ARBA" id="ARBA00022443"/>
    </source>
</evidence>
<dbReference type="GO" id="GO:0007026">
    <property type="term" value="P:negative regulation of microtubule depolymerization"/>
    <property type="evidence" value="ECO:0007669"/>
    <property type="project" value="UniProtKB-ARBA"/>
</dbReference>
<feature type="compositionally biased region" description="Low complexity" evidence="14">
    <location>
        <begin position="65"/>
        <end position="79"/>
    </location>
</feature>
<dbReference type="FunFam" id="1.20.58.60:FF:000007">
    <property type="entry name" value="Spectrin alpha chain non-erythrocytic 1"/>
    <property type="match status" value="2"/>
</dbReference>
<dbReference type="SMART" id="SM01184">
    <property type="entry name" value="efhand_Ca_insen"/>
    <property type="match status" value="1"/>
</dbReference>
<feature type="coiled-coil region" evidence="13">
    <location>
        <begin position="374"/>
        <end position="408"/>
    </location>
</feature>
<keyword evidence="8" id="KW-0677">Repeat</keyword>
<evidence type="ECO:0000256" key="1">
    <source>
        <dbReference type="ARBA" id="ARBA00004245"/>
    </source>
</evidence>
<comment type="subcellular location">
    <subcellularLocation>
        <location evidence="1">Cytoplasm</location>
        <location evidence="1">Cytoskeleton</location>
    </subcellularLocation>
</comment>
<evidence type="ECO:0000256" key="2">
    <source>
        <dbReference type="ARBA" id="ARBA00006826"/>
    </source>
</evidence>
<organism evidence="15 16">
    <name type="scientific">Sarcoptes scabiei</name>
    <name type="common">Itch mite</name>
    <name type="synonym">Acarus scabiei</name>
    <dbReference type="NCBI Taxonomy" id="52283"/>
    <lineage>
        <taxon>Eukaryota</taxon>
        <taxon>Metazoa</taxon>
        <taxon>Ecdysozoa</taxon>
        <taxon>Arthropoda</taxon>
        <taxon>Chelicerata</taxon>
        <taxon>Arachnida</taxon>
        <taxon>Acari</taxon>
        <taxon>Acariformes</taxon>
        <taxon>Sarcoptiformes</taxon>
        <taxon>Astigmata</taxon>
        <taxon>Psoroptidia</taxon>
        <taxon>Sarcoptoidea</taxon>
        <taxon>Sarcoptidae</taxon>
        <taxon>Sarcoptinae</taxon>
        <taxon>Sarcoptes</taxon>
    </lineage>
</organism>
<comment type="similarity">
    <text evidence="2">Belongs to the spectrin family.</text>
</comment>
<feature type="coiled-coil region" evidence="13">
    <location>
        <begin position="1626"/>
        <end position="1653"/>
    </location>
</feature>
<evidence type="ECO:0000256" key="14">
    <source>
        <dbReference type="SAM" id="MobiDB-lite"/>
    </source>
</evidence>
<dbReference type="FunFam" id="2.30.30.40:FF:000154">
    <property type="entry name" value="Alpha spectrin, isoform C"/>
    <property type="match status" value="1"/>
</dbReference>
<feature type="coiled-coil region" evidence="13">
    <location>
        <begin position="1879"/>
        <end position="1906"/>
    </location>
</feature>
<feature type="region of interest" description="Disordered" evidence="14">
    <location>
        <begin position="1"/>
        <end position="86"/>
    </location>
</feature>
<dbReference type="GO" id="GO:0005509">
    <property type="term" value="F:calcium ion binding"/>
    <property type="evidence" value="ECO:0007669"/>
    <property type="project" value="InterPro"/>
</dbReference>
<feature type="coiled-coil region" evidence="13">
    <location>
        <begin position="1985"/>
        <end position="2012"/>
    </location>
</feature>
<name>A0A132A935_SARSC</name>
<keyword evidence="5" id="KW-0963">Cytoplasm</keyword>
<feature type="coiled-coil region" evidence="13">
    <location>
        <begin position="2105"/>
        <end position="2135"/>
    </location>
</feature>
<keyword evidence="13" id="KW-0175">Coiled coil</keyword>
<dbReference type="SMART" id="SM00326">
    <property type="entry name" value="SH3"/>
    <property type="match status" value="1"/>
</dbReference>
<dbReference type="InterPro" id="IPR011992">
    <property type="entry name" value="EF-hand-dom_pair"/>
</dbReference>
<feature type="coiled-coil region" evidence="13">
    <location>
        <begin position="585"/>
        <end position="651"/>
    </location>
</feature>
<keyword evidence="11" id="KW-0009">Actin-binding</keyword>
<dbReference type="GO" id="GO:0008017">
    <property type="term" value="F:microtubule binding"/>
    <property type="evidence" value="ECO:0007669"/>
    <property type="project" value="UniProtKB-ARBA"/>
</dbReference>
<dbReference type="Gene3D" id="2.30.30.40">
    <property type="entry name" value="SH3 Domains"/>
    <property type="match status" value="1"/>
</dbReference>
<dbReference type="Gene3D" id="1.10.238.10">
    <property type="entry name" value="EF-hand"/>
    <property type="match status" value="2"/>
</dbReference>
<evidence type="ECO:0000256" key="12">
    <source>
        <dbReference type="ARBA" id="ARBA00023212"/>
    </source>
</evidence>
<dbReference type="GO" id="GO:0016199">
    <property type="term" value="P:axon midline choice point recognition"/>
    <property type="evidence" value="ECO:0007669"/>
    <property type="project" value="UniProtKB-ARBA"/>
</dbReference>
<dbReference type="PRINTS" id="PR01887">
    <property type="entry name" value="SPECTRNALPHA"/>
</dbReference>
<dbReference type="CDD" id="cd00176">
    <property type="entry name" value="SPEC"/>
    <property type="match status" value="10"/>
</dbReference>
<protein>
    <submittedName>
        <fullName evidence="15">Spectrin alpha chain-like protein</fullName>
    </submittedName>
</protein>
<keyword evidence="12" id="KW-0206">Cytoskeleton</keyword>
<reference evidence="15 16" key="1">
    <citation type="journal article" date="2015" name="Parasit. Vectors">
        <title>Draft genome of the scabies mite.</title>
        <authorList>
            <person name="Rider S.D.Jr."/>
            <person name="Morgan M.S."/>
            <person name="Arlian L.G."/>
        </authorList>
    </citation>
    <scope>NUCLEOTIDE SEQUENCE [LARGE SCALE GENOMIC DNA]</scope>
    <source>
        <strain evidence="15">Arlian Lab</strain>
    </source>
</reference>
<dbReference type="FunFam" id="1.10.238.10:FF:000020">
    <property type="entry name" value="spectrin alpha chain, non-erythrocytic 1"/>
    <property type="match status" value="1"/>
</dbReference>
<dbReference type="GO" id="GO:0042062">
    <property type="term" value="P:long-term strengthening of neuromuscular junction"/>
    <property type="evidence" value="ECO:0007669"/>
    <property type="project" value="UniProtKB-ARBA"/>
</dbReference>
<evidence type="ECO:0000313" key="15">
    <source>
        <dbReference type="EMBL" id="KPM07511.1"/>
    </source>
</evidence>
<dbReference type="SUPFAM" id="SSF50044">
    <property type="entry name" value="SH3-domain"/>
    <property type="match status" value="1"/>
</dbReference>
<dbReference type="GO" id="GO:0005856">
    <property type="term" value="C:cytoskeleton"/>
    <property type="evidence" value="ECO:0007669"/>
    <property type="project" value="UniProtKB-SubCell"/>
</dbReference>
<keyword evidence="10" id="KW-0112">Calmodulin-binding</keyword>
<dbReference type="Pfam" id="PF08726">
    <property type="entry name" value="EFhand_Ca_insen"/>
    <property type="match status" value="1"/>
</dbReference>
<dbReference type="InterPro" id="IPR002048">
    <property type="entry name" value="EF_hand_dom"/>
</dbReference>
<evidence type="ECO:0000256" key="9">
    <source>
        <dbReference type="ARBA" id="ARBA00022837"/>
    </source>
</evidence>
<dbReference type="GO" id="GO:0045170">
    <property type="term" value="C:spectrosome"/>
    <property type="evidence" value="ECO:0007669"/>
    <property type="project" value="UniProtKB-ARBA"/>
</dbReference>
<dbReference type="Pfam" id="PF00018">
    <property type="entry name" value="SH3_1"/>
    <property type="match status" value="1"/>
</dbReference>
<dbReference type="Gene3D" id="1.20.58.60">
    <property type="match status" value="18"/>
</dbReference>
<dbReference type="GO" id="GO:0051693">
    <property type="term" value="P:actin filament capping"/>
    <property type="evidence" value="ECO:0007669"/>
    <property type="project" value="UniProtKB-KW"/>
</dbReference>
<dbReference type="PROSITE" id="PS50222">
    <property type="entry name" value="EF_HAND_2"/>
    <property type="match status" value="2"/>
</dbReference>
<dbReference type="PROSITE" id="PS50002">
    <property type="entry name" value="SH3"/>
    <property type="match status" value="1"/>
</dbReference>
<evidence type="ECO:0000256" key="7">
    <source>
        <dbReference type="ARBA" id="ARBA00022723"/>
    </source>
</evidence>
<feature type="compositionally biased region" description="Basic residues" evidence="14">
    <location>
        <begin position="1"/>
        <end position="13"/>
    </location>
</feature>
<feature type="coiled-coil region" evidence="13">
    <location>
        <begin position="2275"/>
        <end position="2305"/>
    </location>
</feature>
<evidence type="ECO:0000256" key="5">
    <source>
        <dbReference type="ARBA" id="ARBA00022490"/>
    </source>
</evidence>
<dbReference type="GO" id="GO:0016328">
    <property type="term" value="C:lateral plasma membrane"/>
    <property type="evidence" value="ECO:0007669"/>
    <property type="project" value="UniProtKB-ARBA"/>
</dbReference>
<dbReference type="SMART" id="SM00054">
    <property type="entry name" value="EFh"/>
    <property type="match status" value="2"/>
</dbReference>
<feature type="compositionally biased region" description="Low complexity" evidence="14">
    <location>
        <begin position="22"/>
        <end position="33"/>
    </location>
</feature>
<evidence type="ECO:0000256" key="10">
    <source>
        <dbReference type="ARBA" id="ARBA00022860"/>
    </source>
</evidence>
<keyword evidence="3" id="KW-0728">SH3 domain</keyword>
<dbReference type="GO" id="GO:0045169">
    <property type="term" value="C:fusome"/>
    <property type="evidence" value="ECO:0007669"/>
    <property type="project" value="UniProtKB-ARBA"/>
</dbReference>
<keyword evidence="7" id="KW-0479">Metal-binding</keyword>
<dbReference type="InterPro" id="IPR001452">
    <property type="entry name" value="SH3_domain"/>
</dbReference>
<dbReference type="Pfam" id="PF00435">
    <property type="entry name" value="Spectrin"/>
    <property type="match status" value="19"/>
</dbReference>
<keyword evidence="6" id="KW-0597">Phosphoprotein</keyword>
<dbReference type="GO" id="GO:0003779">
    <property type="term" value="F:actin binding"/>
    <property type="evidence" value="ECO:0007669"/>
    <property type="project" value="UniProtKB-KW"/>
</dbReference>
<dbReference type="InterPro" id="IPR014837">
    <property type="entry name" value="EF-hand_Ca_insen"/>
</dbReference>
<evidence type="ECO:0000256" key="8">
    <source>
        <dbReference type="ARBA" id="ARBA00022737"/>
    </source>
</evidence>
<dbReference type="CDD" id="cd00051">
    <property type="entry name" value="EFh"/>
    <property type="match status" value="1"/>
</dbReference>
<dbReference type="Proteomes" id="UP000616769">
    <property type="component" value="Unassembled WGS sequence"/>
</dbReference>
<feature type="coiled-coil region" evidence="13">
    <location>
        <begin position="1213"/>
        <end position="1266"/>
    </location>
</feature>
<dbReference type="InterPro" id="IPR002017">
    <property type="entry name" value="Spectrin_repeat"/>
</dbReference>
<feature type="coiled-coil region" evidence="13">
    <location>
        <begin position="1455"/>
        <end position="1482"/>
    </location>
</feature>
<dbReference type="GO" id="GO:0048790">
    <property type="term" value="P:maintenance of presynaptic active zone structure"/>
    <property type="evidence" value="ECO:0007669"/>
    <property type="project" value="UniProtKB-ARBA"/>
</dbReference>
<feature type="coiled-coil region" evidence="13">
    <location>
        <begin position="697"/>
        <end position="724"/>
    </location>
</feature>
<evidence type="ECO:0000313" key="16">
    <source>
        <dbReference type="Proteomes" id="UP000616769"/>
    </source>
</evidence>
<dbReference type="SUPFAM" id="SSF46966">
    <property type="entry name" value="Spectrin repeat"/>
    <property type="match status" value="17"/>
</dbReference>
<feature type="compositionally biased region" description="Polar residues" evidence="14">
    <location>
        <begin position="34"/>
        <end position="57"/>
    </location>
</feature>
<keyword evidence="4" id="KW-0117">Actin capping</keyword>
<dbReference type="SMART" id="SM00150">
    <property type="entry name" value="SPEC"/>
    <property type="match status" value="20"/>
</dbReference>
<dbReference type="PANTHER" id="PTHR11915">
    <property type="entry name" value="SPECTRIN/FILAMIN RELATED CYTOSKELETAL PROTEIN"/>
    <property type="match status" value="1"/>
</dbReference>
<dbReference type="InterPro" id="IPR036028">
    <property type="entry name" value="SH3-like_dom_sf"/>
</dbReference>
<dbReference type="VEuPathDB" id="VectorBase:SSCA008641"/>
<feature type="coiled-coil region" evidence="13">
    <location>
        <begin position="1308"/>
        <end position="1342"/>
    </location>
</feature>
<dbReference type="EMBL" id="JXLN01011622">
    <property type="protein sequence ID" value="KPM07511.1"/>
    <property type="molecule type" value="Genomic_DNA"/>
</dbReference>
<evidence type="ECO:0000256" key="4">
    <source>
        <dbReference type="ARBA" id="ARBA00022467"/>
    </source>
</evidence>
<sequence length="2508" mass="295313">MEKQRKEKPKIPPKPKNLNLNQQQQQQHQQQQQPSGTASLKSPSIFQPPSGFPSQPISPDESYAGFQSSGQSKFGSIQSPPLSPTMMPENIMILETVDDIQDRRDTVLGKYVLFKADAQDKRNKLLDSKRFQYFKRDADELEAWINEKLQIAAEEWHHDVANLQVKIQKHQAFEAEVQAHSGAIDNLDRNGNQMIKNQHFASETIKKRLEEIHQLWDMLFMKISIRTVRLNEALLLIQFQKKCEEILFWINDKESQLGADGLHDIDHIDVYTRRFENLIKEMNSEEFRIRELNDYAIKLISNGHPDAAIISQKKKEVNDAWDKLKNMASNRKNTLGAGHEIRDFSQEAQETLGWIMDKDQTLSVDDFGKDLPTVQTLQRKHENFERDLAALGEKIDNQIKQAEKLLKKHDLGNEHIQKRKDDLANAWKQLKSKSDERKKRLDEAYQVQKFLSDYKELILWIETIRKLIEAEELAKDVAGAEILLERHQENKSEIDACQDNFTNCENEGRKLLEQGITEPEIEEKLKKLNEEKLALVVLWEERRILYEQCMDFQLFLRDAEQVDQWMNKQEIFLENVDLGDSLDAVESLIKKHNNFEKSLAAHQEKMNALYDFARRLIESKHYASDEIDQKLKEFLERRDRLQERAKNRSKLLNNSYKYQEFLINYDDQKFWIIEKLKLSLDENWRDLTNLTGKIQQNENFKKDIEANQQRIDELLANGEDLVRNEHYASDDIQRKINDIRTIWQDLIDACQIKTVRLEDALEEQAFNRAVEDVELWLKEIERQLTVEDQAKDLNYVQNLLKKQSTIELEVADRQETVNNIINKANKLIDNDHHHKENISAKKNALIKRFNAIKGPVKNRRRRLQDSEKIQQLIYDINDQIAWINEKEPLVRSPNRGRDLMGVQNLNKKHQALASEINNHDPRIQSVIKQAENLLKDYSGPKSGNELIQKKIKNLKDRWQDLLDRVNKRNVDLDDATQIHQYFVDANEAESWIKEKEPLVTGDVGPACKNEDATEALLKKHDTLMDDLEAFKFTIEDLRKRAEKYRQQKLPMPIETQKEVVVALMDYTEKSPREVSMKKGDILTLLNSNNKDWWKVEINDRQGFVPAAYLKRNENLPLAVDKDRQKSFDRNSIPQRQHQIEKRYANLLDQGRLRKNKLQDAYKALQMARKAQELAQWIKDKEQIATIEVIPDQLEDLEQVEMMQKKFDDFFDELKQNEAQLIEMKDIADKLKNQGEDEAAKKIEDQIKKLKNKWDELKKVSEEKAQQLDSANEVQRFNRDIDETIDWIKEKEDALKDLDKIDENDIKSVEKLKRKYDGLERDLAALNDKIKRMKESSNRLVNNRPEKAIETKSKQQEVNKDWDKLLGQAQKRKEKIISLYDLQRFREMNNDLASWIMTMLARLQDHKAHEANDPIEVEALIEEHQEKIKEIDAHTPQFNNFDKFGRKLLQQKHHASPEIQKKLDEIKEKREKLKDEIKKQRKFLDQVLDYLNFKKECEQAENWMANRETFLKTPTDDDDNVDSMIKKHEDLGKAINNQENKIATIANFGDHLIKNENYAADPIQKKIDELLKRWAKLKDDLIEKKSQLGESQTLQQFSRDADEIESLVNEKLQFALDESSYKDPTNIESKNQKHQAFEAELRANEAKVRQMLENGKRLIELQKCAGNETIVQDRLNTITEQWKFLIERTHLKTIKLREANKGRDFNAAVKDLDFWLNEMEGLLKDDNIGKDLASVQNQIKKQENIETDIATRGEKIKKMNALADSLMESDQEDKPALQDKRASVNERYERLKNLAAYRRDKLNDALTMYRFFKDINDQDSWINEKKLLQDSDDYGKDLTGVNNLRKKHKRFEADVLSHEPLIQKINATGQKLMAETNTSAPETETKLQDLDNNWQKLKNKIQERNDRLEESLIFQQFMTNVEEEDSWIAENYKLLCDPNYGDSIAASQGLLKKLALFDRDLENHRERYNDIAITGNGLIKEGNFCAPKVQDKLDQLLDKLNKLEKMADNRRRLLQDNYEFLQFLWKADVVDDWIDEKEQRLKTDSLGRDLSSVGSAISKQDNFDNTLNGFEQENLKALARIKDELASPGRNHLKRDTIIKRYDHLMDKWNRLLALAKKRRERLMEIQNQFQDIEDKFLSFAKKASAFNSWFENAEEDLTDPVRCNSLEEIEEIAKNHQDFIDSLTKAQKDFETLIVLEKEIKSYKLGSNPYTWFTIEAITDTWRNLQRIVLERNKELEKEYQRQVENDKLRKEFALIADKFHQWLAYMRLALMDTQGTLEEQLKSAQQKAEEIMRKKEDLRRIERVGTLLEERLILDNKYTNHSVLSLAQQWDQINQLAMRMQNNLKQQIQAKNQSGVSEESLREFTMMFKHFDRDRVGKLNHKDFKSCMRALGYDLPLVEEGEQDAEFDEILDEVDPCRTGYVFLYDFIAFMITKETENISTMDEMLQAFKYIANDRPYITSEEIRANIPWDKADYCLKRMKTYVDPKTNREIKDAYDYEEFIKQLFS</sequence>
<proteinExistence type="inferred from homology"/>
<dbReference type="GO" id="GO:0005516">
    <property type="term" value="F:calmodulin binding"/>
    <property type="evidence" value="ECO:0007669"/>
    <property type="project" value="UniProtKB-KW"/>
</dbReference>
<comment type="caution">
    <text evidence="15">The sequence shown here is derived from an EMBL/GenBank/DDBJ whole genome shotgun (WGS) entry which is preliminary data.</text>
</comment>
<dbReference type="FunFam" id="1.20.58.60:FF:000020">
    <property type="entry name" value="Spectrin alpha chain, non-erythrocytic 1"/>
    <property type="match status" value="3"/>
</dbReference>
<keyword evidence="9" id="KW-0106">Calcium</keyword>
<evidence type="ECO:0000256" key="6">
    <source>
        <dbReference type="ARBA" id="ARBA00022553"/>
    </source>
</evidence>